<comment type="caution">
    <text evidence="18">Lacks conserved residue(s) required for the propagation of feature annotation.</text>
</comment>
<comment type="catalytic activity">
    <reaction evidence="1 18 19">
        <text>(6R)-NADHX = (6S)-NADHX</text>
        <dbReference type="Rhea" id="RHEA:32215"/>
        <dbReference type="ChEBI" id="CHEBI:64074"/>
        <dbReference type="ChEBI" id="CHEBI:64075"/>
        <dbReference type="EC" id="5.1.99.6"/>
    </reaction>
</comment>
<feature type="binding site" evidence="17">
    <location>
        <position position="376"/>
    </location>
    <ligand>
        <name>(6S)-NADPHX</name>
        <dbReference type="ChEBI" id="CHEBI:64076"/>
    </ligand>
</feature>
<feature type="domain" description="YjeF C-terminal" evidence="20">
    <location>
        <begin position="234"/>
        <end position="502"/>
    </location>
</feature>
<dbReference type="GO" id="GO:0046496">
    <property type="term" value="P:nicotinamide nucleotide metabolic process"/>
    <property type="evidence" value="ECO:0007669"/>
    <property type="project" value="UniProtKB-UniRule"/>
</dbReference>
<feature type="binding site" evidence="17">
    <location>
        <begin position="413"/>
        <end position="417"/>
    </location>
    <ligand>
        <name>AMP</name>
        <dbReference type="ChEBI" id="CHEBI:456215"/>
    </ligand>
</feature>
<dbReference type="GO" id="GO:0016301">
    <property type="term" value="F:kinase activity"/>
    <property type="evidence" value="ECO:0007669"/>
    <property type="project" value="UniProtKB-KW"/>
</dbReference>
<evidence type="ECO:0000256" key="10">
    <source>
        <dbReference type="ARBA" id="ARBA00023027"/>
    </source>
</evidence>
<dbReference type="KEGG" id="tvi:Thivi_3998"/>
<feature type="binding site" evidence="18">
    <location>
        <position position="134"/>
    </location>
    <ligand>
        <name>K(+)</name>
        <dbReference type="ChEBI" id="CHEBI:29103"/>
    </ligand>
</feature>
<reference evidence="22 23" key="1">
    <citation type="submission" date="2012-06" db="EMBL/GenBank/DDBJ databases">
        <title>Complete sequence of Thiocystis violascens DSM 198.</title>
        <authorList>
            <consortium name="US DOE Joint Genome Institute"/>
            <person name="Lucas S."/>
            <person name="Han J."/>
            <person name="Lapidus A."/>
            <person name="Cheng J.-F."/>
            <person name="Goodwin L."/>
            <person name="Pitluck S."/>
            <person name="Peters L."/>
            <person name="Ovchinnikova G."/>
            <person name="Teshima H."/>
            <person name="Detter J.C."/>
            <person name="Han C."/>
            <person name="Tapia R."/>
            <person name="Land M."/>
            <person name="Hauser L."/>
            <person name="Kyrpides N."/>
            <person name="Ivanova N."/>
            <person name="Pagani I."/>
            <person name="Vogl K."/>
            <person name="Liu Z."/>
            <person name="Frigaard N.-U."/>
            <person name="Bryant D."/>
            <person name="Woyke T."/>
        </authorList>
    </citation>
    <scope>NUCLEOTIDE SEQUENCE [LARGE SCALE GENOMIC DNA]</scope>
    <source>
        <strain evidence="23">ATCC 17096 / DSM 198 / 6111</strain>
    </source>
</reference>
<dbReference type="InterPro" id="IPR017953">
    <property type="entry name" value="Carbohydrate_kinase_pred_CS"/>
</dbReference>
<evidence type="ECO:0000256" key="13">
    <source>
        <dbReference type="ARBA" id="ARBA00023268"/>
    </source>
</evidence>
<comment type="catalytic activity">
    <reaction evidence="16 17 19">
        <text>(6S)-NADPHX + ADP = AMP + phosphate + NADPH + H(+)</text>
        <dbReference type="Rhea" id="RHEA:32235"/>
        <dbReference type="ChEBI" id="CHEBI:15378"/>
        <dbReference type="ChEBI" id="CHEBI:43474"/>
        <dbReference type="ChEBI" id="CHEBI:57783"/>
        <dbReference type="ChEBI" id="CHEBI:64076"/>
        <dbReference type="ChEBI" id="CHEBI:456215"/>
        <dbReference type="ChEBI" id="CHEBI:456216"/>
        <dbReference type="EC" id="4.2.1.136"/>
    </reaction>
</comment>
<comment type="catalytic activity">
    <reaction evidence="15 17 19">
        <text>(6S)-NADHX + ADP = AMP + phosphate + NADH + H(+)</text>
        <dbReference type="Rhea" id="RHEA:32223"/>
        <dbReference type="ChEBI" id="CHEBI:15378"/>
        <dbReference type="ChEBI" id="CHEBI:43474"/>
        <dbReference type="ChEBI" id="CHEBI:57945"/>
        <dbReference type="ChEBI" id="CHEBI:64074"/>
        <dbReference type="ChEBI" id="CHEBI:456215"/>
        <dbReference type="ChEBI" id="CHEBI:456216"/>
        <dbReference type="EC" id="4.2.1.136"/>
    </reaction>
</comment>
<protein>
    <recommendedName>
        <fullName evidence="19">Bifunctional NAD(P)H-hydrate repair enzyme</fullName>
    </recommendedName>
    <alternativeName>
        <fullName evidence="19">Nicotinamide nucleotide repair protein</fullName>
    </alternativeName>
    <domain>
        <recommendedName>
            <fullName evidence="19">ADP-dependent (S)-NAD(P)H-hydrate dehydratase</fullName>
            <ecNumber evidence="19">4.2.1.136</ecNumber>
        </recommendedName>
        <alternativeName>
            <fullName evidence="19">ADP-dependent NAD(P)HX dehydratase</fullName>
        </alternativeName>
    </domain>
    <domain>
        <recommendedName>
            <fullName evidence="19">NAD(P)H-hydrate epimerase</fullName>
            <ecNumber evidence="19">5.1.99.6</ecNumber>
        </recommendedName>
    </domain>
</protein>
<evidence type="ECO:0000256" key="17">
    <source>
        <dbReference type="HAMAP-Rule" id="MF_01965"/>
    </source>
</evidence>
<comment type="cofactor">
    <cofactor evidence="18 19">
        <name>K(+)</name>
        <dbReference type="ChEBI" id="CHEBI:29103"/>
    </cofactor>
    <text evidence="18 19">Binds 1 potassium ion per subunit.</text>
</comment>
<dbReference type="AlphaFoldDB" id="I3YFR5"/>
<dbReference type="PANTHER" id="PTHR12592:SF0">
    <property type="entry name" value="ATP-DEPENDENT (S)-NAD(P)H-HYDRATE DEHYDRATASE"/>
    <property type="match status" value="1"/>
</dbReference>
<keyword evidence="23" id="KW-1185">Reference proteome</keyword>
<keyword evidence="7 17" id="KW-0067">ATP-binding</keyword>
<evidence type="ECO:0000256" key="6">
    <source>
        <dbReference type="ARBA" id="ARBA00022741"/>
    </source>
</evidence>
<evidence type="ECO:0000259" key="21">
    <source>
        <dbReference type="PROSITE" id="PS51385"/>
    </source>
</evidence>
<dbReference type="eggNOG" id="COG0062">
    <property type="taxonomic scope" value="Bacteria"/>
</dbReference>
<comment type="subunit">
    <text evidence="17">Homotetramer.</text>
</comment>
<proteinExistence type="inferred from homology"/>
<comment type="cofactor">
    <cofactor evidence="17">
        <name>Mg(2+)</name>
        <dbReference type="ChEBI" id="CHEBI:18420"/>
    </cofactor>
</comment>
<keyword evidence="13" id="KW-0511">Multifunctional enzyme</keyword>
<keyword evidence="10 17" id="KW-0520">NAD</keyword>
<dbReference type="HOGENOM" id="CLU_024853_4_3_6"/>
<keyword evidence="9 18" id="KW-0630">Potassium</keyword>
<dbReference type="PROSITE" id="PS01050">
    <property type="entry name" value="YJEF_C_2"/>
    <property type="match status" value="1"/>
</dbReference>
<gene>
    <name evidence="18" type="primary">nnrE</name>
    <name evidence="17" type="synonym">nnrD</name>
    <name evidence="22" type="ordered locus">Thivi_3998</name>
</gene>
<feature type="binding site" evidence="17">
    <location>
        <position position="330"/>
    </location>
    <ligand>
        <name>(6S)-NADPHX</name>
        <dbReference type="ChEBI" id="CHEBI:64076"/>
    </ligand>
</feature>
<dbReference type="InterPro" id="IPR036652">
    <property type="entry name" value="YjeF_N_dom_sf"/>
</dbReference>
<feature type="domain" description="YjeF N-terminal" evidence="21">
    <location>
        <begin position="23"/>
        <end position="224"/>
    </location>
</feature>
<evidence type="ECO:0000256" key="16">
    <source>
        <dbReference type="ARBA" id="ARBA00049209"/>
    </source>
</evidence>
<evidence type="ECO:0000256" key="19">
    <source>
        <dbReference type="PIRNR" id="PIRNR017184"/>
    </source>
</evidence>
<evidence type="ECO:0000256" key="8">
    <source>
        <dbReference type="ARBA" id="ARBA00022857"/>
    </source>
</evidence>
<comment type="function">
    <text evidence="18">Catalyzes the epimerization of the S- and R-forms of NAD(P)HX, a damaged form of NAD(P)H that is a result of enzymatic or heat-dependent hydration. This is a prerequisite for the S-specific NAD(P)H-hydrate dehydratase to allow the repair of both epimers of NAD(P)HX.</text>
</comment>
<feature type="binding site" evidence="18">
    <location>
        <position position="72"/>
    </location>
    <ligand>
        <name>K(+)</name>
        <dbReference type="ChEBI" id="CHEBI:29103"/>
    </ligand>
</feature>
<dbReference type="eggNOG" id="COG0063">
    <property type="taxonomic scope" value="Bacteria"/>
</dbReference>
<dbReference type="PROSITE" id="PS51385">
    <property type="entry name" value="YJEF_N"/>
    <property type="match status" value="1"/>
</dbReference>
<keyword evidence="22" id="KW-0808">Transferase</keyword>
<evidence type="ECO:0000256" key="14">
    <source>
        <dbReference type="ARBA" id="ARBA00025153"/>
    </source>
</evidence>
<feature type="binding site" evidence="17">
    <location>
        <position position="444"/>
    </location>
    <ligand>
        <name>(6S)-NADPHX</name>
        <dbReference type="ChEBI" id="CHEBI:64076"/>
    </ligand>
</feature>
<evidence type="ECO:0000256" key="2">
    <source>
        <dbReference type="ARBA" id="ARBA00000909"/>
    </source>
</evidence>
<dbReference type="HAMAP" id="MF_01965">
    <property type="entry name" value="NADHX_dehydratase"/>
    <property type="match status" value="1"/>
</dbReference>
<dbReference type="OrthoDB" id="9806925at2"/>
<comment type="function">
    <text evidence="14 19">Bifunctional enzyme that catalyzes the epimerization of the S- and R-forms of NAD(P)HX and the dehydration of the S-form of NAD(P)HX at the expense of ADP, which is converted to AMP. This allows the repair of both epimers of NAD(P)HX, a damaged form of NAD(P)H that is a result of enzymatic or heat-dependent hydration.</text>
</comment>
<comment type="catalytic activity">
    <reaction evidence="2 18 19">
        <text>(6R)-NADPHX = (6S)-NADPHX</text>
        <dbReference type="Rhea" id="RHEA:32227"/>
        <dbReference type="ChEBI" id="CHEBI:64076"/>
        <dbReference type="ChEBI" id="CHEBI:64077"/>
        <dbReference type="EC" id="5.1.99.6"/>
    </reaction>
</comment>
<dbReference type="GO" id="GO:0052855">
    <property type="term" value="F:ADP-dependent NAD(P)H-hydrate dehydratase activity"/>
    <property type="evidence" value="ECO:0007669"/>
    <property type="project" value="UniProtKB-UniRule"/>
</dbReference>
<comment type="similarity">
    <text evidence="17">Belongs to the NnrD/CARKD family.</text>
</comment>
<dbReference type="InterPro" id="IPR030677">
    <property type="entry name" value="Nnr"/>
</dbReference>
<evidence type="ECO:0000259" key="20">
    <source>
        <dbReference type="PROSITE" id="PS51383"/>
    </source>
</evidence>
<dbReference type="InterPro" id="IPR004443">
    <property type="entry name" value="YjeF_N_dom"/>
</dbReference>
<organism evidence="22 23">
    <name type="scientific">Thiocystis violascens (strain ATCC 17096 / DSM 198 / 6111)</name>
    <name type="common">Chromatium violascens</name>
    <dbReference type="NCBI Taxonomy" id="765911"/>
    <lineage>
        <taxon>Bacteria</taxon>
        <taxon>Pseudomonadati</taxon>
        <taxon>Pseudomonadota</taxon>
        <taxon>Gammaproteobacteria</taxon>
        <taxon>Chromatiales</taxon>
        <taxon>Chromatiaceae</taxon>
        <taxon>Thiocystis</taxon>
    </lineage>
</organism>
<feature type="binding site" evidence="17">
    <location>
        <position position="269"/>
    </location>
    <ligand>
        <name>(6S)-NADPHX</name>
        <dbReference type="ChEBI" id="CHEBI:64076"/>
    </ligand>
</feature>
<dbReference type="GO" id="GO:0052856">
    <property type="term" value="F:NAD(P)HX epimerase activity"/>
    <property type="evidence" value="ECO:0007669"/>
    <property type="project" value="UniProtKB-UniRule"/>
</dbReference>
<dbReference type="EC" id="5.1.99.6" evidence="19"/>
<evidence type="ECO:0000256" key="12">
    <source>
        <dbReference type="ARBA" id="ARBA00023239"/>
    </source>
</evidence>
<dbReference type="InterPro" id="IPR000631">
    <property type="entry name" value="CARKD"/>
</dbReference>
<comment type="similarity">
    <text evidence="3 19">In the N-terminal section; belongs to the NnrE/AIBP family.</text>
</comment>
<dbReference type="NCBIfam" id="TIGR00197">
    <property type="entry name" value="yjeF_nterm"/>
    <property type="match status" value="1"/>
</dbReference>
<evidence type="ECO:0000256" key="5">
    <source>
        <dbReference type="ARBA" id="ARBA00022723"/>
    </source>
</evidence>
<dbReference type="Gene3D" id="3.40.50.10260">
    <property type="entry name" value="YjeF N-terminal domain"/>
    <property type="match status" value="1"/>
</dbReference>
<dbReference type="PANTHER" id="PTHR12592">
    <property type="entry name" value="ATP-DEPENDENT (S)-NAD(P)H-HYDRATE DEHYDRATASE FAMILY MEMBER"/>
    <property type="match status" value="1"/>
</dbReference>
<keyword evidence="5 18" id="KW-0479">Metal-binding</keyword>
<keyword evidence="6 17" id="KW-0547">Nucleotide-binding</keyword>
<name>I3YFR5_THIV6</name>
<feature type="binding site" evidence="18">
    <location>
        <begin position="71"/>
        <end position="75"/>
    </location>
    <ligand>
        <name>(6S)-NADPHX</name>
        <dbReference type="ChEBI" id="CHEBI:64076"/>
    </ligand>
</feature>
<comment type="function">
    <text evidence="17">Catalyzes the dehydration of the S-form of NAD(P)HX at the expense of ADP, which is converted to AMP. Together with NAD(P)HX epimerase, which catalyzes the epimerization of the S- and R-forms, the enzyme allows the repair of both epimers of NAD(P)HX, a damaged form of NAD(P)H that is a result of enzymatic or heat-dependent hydration.</text>
</comment>
<dbReference type="Proteomes" id="UP000006062">
    <property type="component" value="Chromosome"/>
</dbReference>
<evidence type="ECO:0000256" key="7">
    <source>
        <dbReference type="ARBA" id="ARBA00022840"/>
    </source>
</evidence>
<evidence type="ECO:0000256" key="3">
    <source>
        <dbReference type="ARBA" id="ARBA00006001"/>
    </source>
</evidence>
<feature type="binding site" evidence="18">
    <location>
        <begin position="138"/>
        <end position="144"/>
    </location>
    <ligand>
        <name>(6S)-NADPHX</name>
        <dbReference type="ChEBI" id="CHEBI:64076"/>
    </ligand>
</feature>
<evidence type="ECO:0000313" key="23">
    <source>
        <dbReference type="Proteomes" id="UP000006062"/>
    </source>
</evidence>
<dbReference type="PIRSF" id="PIRSF017184">
    <property type="entry name" value="Nnr"/>
    <property type="match status" value="1"/>
</dbReference>
<dbReference type="NCBIfam" id="TIGR00196">
    <property type="entry name" value="yjeF_cterm"/>
    <property type="match status" value="1"/>
</dbReference>
<evidence type="ECO:0000256" key="18">
    <source>
        <dbReference type="HAMAP-Rule" id="MF_01966"/>
    </source>
</evidence>
<evidence type="ECO:0000256" key="1">
    <source>
        <dbReference type="ARBA" id="ARBA00000013"/>
    </source>
</evidence>
<dbReference type="HAMAP" id="MF_01966">
    <property type="entry name" value="NADHX_epimerase"/>
    <property type="match status" value="1"/>
</dbReference>
<sequence length="510" mass="53234">MTSIRPMPDRDRLPHALYRAEQVRNLERIAIKGYGIAGLELMNRAGAVAYRMLRARWPTARRLVVLAGVGNNGGDGFVVARLALADGLSVRVLQLGETERLRGEAAESCAAYRAAGGVPEAYRGLPRDADLIIDALLGTGLERTVEGIWAEAIQAVNDQRARVLALDLPSGLHADTGRALGVAVRATATVSFIGLKQGLFLGDGPDCRGEVHFSALDIPAAVYAREILSLRRIDWDQQGQLLGPRPRTAHKGDCGHVLIVGGAPGMSGAARLAGEAALRAGAGLVTVATHPDHAAWLNLNRPELMVSAVAGPKTLEPLIARADVVAIGPGLGRADWGRRLWQCAQGSAKPLVVDADALNLLAETPARGADWVLTPHPGEAARLLGVRVSEVEEDRPRAARELQRRFGGAVVLKGAGSLIQGDSQRPPAVCSDGNPGMATAGSGDVLTGVIAALRGQGLDAEDAACAGVCLHAAAGDRAALRGERGLLAGDIVSALRAVANGIGEDECRFD</sequence>
<keyword evidence="8 17" id="KW-0521">NADP</keyword>
<evidence type="ECO:0000256" key="9">
    <source>
        <dbReference type="ARBA" id="ARBA00022958"/>
    </source>
</evidence>
<keyword evidence="11 18" id="KW-0413">Isomerase</keyword>
<dbReference type="SUPFAM" id="SSF64153">
    <property type="entry name" value="YjeF N-terminal domain-like"/>
    <property type="match status" value="1"/>
</dbReference>
<dbReference type="InterPro" id="IPR029056">
    <property type="entry name" value="Ribokinase-like"/>
</dbReference>
<dbReference type="Pfam" id="PF03853">
    <property type="entry name" value="YjeF_N"/>
    <property type="match status" value="1"/>
</dbReference>
<dbReference type="PROSITE" id="PS51383">
    <property type="entry name" value="YJEF_C_3"/>
    <property type="match status" value="1"/>
</dbReference>
<dbReference type="EC" id="4.2.1.136" evidence="19"/>
<dbReference type="EMBL" id="CP003154">
    <property type="protein sequence ID" value="AFL75833.1"/>
    <property type="molecule type" value="Genomic_DNA"/>
</dbReference>
<feature type="binding site" evidence="18">
    <location>
        <position position="170"/>
    </location>
    <ligand>
        <name>K(+)</name>
        <dbReference type="ChEBI" id="CHEBI:29103"/>
    </ligand>
</feature>
<keyword evidence="22" id="KW-0418">Kinase</keyword>
<feature type="binding site" evidence="18">
    <location>
        <position position="167"/>
    </location>
    <ligand>
        <name>(6S)-NADPHX</name>
        <dbReference type="ChEBI" id="CHEBI:64076"/>
    </ligand>
</feature>
<feature type="binding site" evidence="17">
    <location>
        <position position="443"/>
    </location>
    <ligand>
        <name>AMP</name>
        <dbReference type="ChEBI" id="CHEBI:456215"/>
    </ligand>
</feature>
<evidence type="ECO:0000256" key="15">
    <source>
        <dbReference type="ARBA" id="ARBA00048238"/>
    </source>
</evidence>
<accession>I3YFR5</accession>
<evidence type="ECO:0000256" key="4">
    <source>
        <dbReference type="ARBA" id="ARBA00009524"/>
    </source>
</evidence>
<dbReference type="GO" id="GO:0110051">
    <property type="term" value="P:metabolite repair"/>
    <property type="evidence" value="ECO:0007669"/>
    <property type="project" value="TreeGrafter"/>
</dbReference>
<dbReference type="CDD" id="cd01171">
    <property type="entry name" value="YXKO-related"/>
    <property type="match status" value="1"/>
</dbReference>
<dbReference type="GO" id="GO:0046872">
    <property type="term" value="F:metal ion binding"/>
    <property type="evidence" value="ECO:0007669"/>
    <property type="project" value="UniProtKB-UniRule"/>
</dbReference>
<dbReference type="Gene3D" id="3.40.1190.20">
    <property type="match status" value="1"/>
</dbReference>
<dbReference type="Pfam" id="PF01256">
    <property type="entry name" value="Carb_kinase"/>
    <property type="match status" value="1"/>
</dbReference>
<dbReference type="SUPFAM" id="SSF53613">
    <property type="entry name" value="Ribokinase-like"/>
    <property type="match status" value="1"/>
</dbReference>
<evidence type="ECO:0000256" key="11">
    <source>
        <dbReference type="ARBA" id="ARBA00023235"/>
    </source>
</evidence>
<comment type="similarity">
    <text evidence="18">Belongs to the NnrE/AIBP family.</text>
</comment>
<evidence type="ECO:0000313" key="22">
    <source>
        <dbReference type="EMBL" id="AFL75833.1"/>
    </source>
</evidence>
<keyword evidence="12 17" id="KW-0456">Lyase</keyword>
<comment type="similarity">
    <text evidence="4 19">In the C-terminal section; belongs to the NnrD/CARKD family.</text>
</comment>
<dbReference type="GO" id="GO:0005524">
    <property type="term" value="F:ATP binding"/>
    <property type="evidence" value="ECO:0007669"/>
    <property type="project" value="UniProtKB-UniRule"/>
</dbReference>
<dbReference type="STRING" id="765911.Thivi_3998"/>